<feature type="non-terminal residue" evidence="2">
    <location>
        <position position="134"/>
    </location>
</feature>
<organism evidence="2">
    <name type="scientific">marine sediment metagenome</name>
    <dbReference type="NCBI Taxonomy" id="412755"/>
    <lineage>
        <taxon>unclassified sequences</taxon>
        <taxon>metagenomes</taxon>
        <taxon>ecological metagenomes</taxon>
    </lineage>
</organism>
<proteinExistence type="predicted"/>
<reference evidence="2" key="1">
    <citation type="journal article" date="2015" name="Nature">
        <title>Complex archaea that bridge the gap between prokaryotes and eukaryotes.</title>
        <authorList>
            <person name="Spang A."/>
            <person name="Saw J.H."/>
            <person name="Jorgensen S.L."/>
            <person name="Zaremba-Niedzwiedzka K."/>
            <person name="Martijn J."/>
            <person name="Lind A.E."/>
            <person name="van Eijk R."/>
            <person name="Schleper C."/>
            <person name="Guy L."/>
            <person name="Ettema T.J."/>
        </authorList>
    </citation>
    <scope>NUCLEOTIDE SEQUENCE</scope>
</reference>
<accession>A0A0F8YXX4</accession>
<gene>
    <name evidence="2" type="ORF">LCGC14_2764500</name>
</gene>
<evidence type="ECO:0000313" key="2">
    <source>
        <dbReference type="EMBL" id="KKK86312.1"/>
    </source>
</evidence>
<sequence length="134" mass="15202">MRKDILFIKFNRHKKVKQLIYILSLLSICVFLFSYINTNLIANNDLNVKKNNNIIIDIYPKTSAPSITINSPSDNDLFNATAPVFDVSITDGNLDAMWYNIGSTSENRTFLVNETFNQADWDTIANGTLTTITF</sequence>
<feature type="transmembrane region" description="Helical" evidence="1">
    <location>
        <begin position="20"/>
        <end position="42"/>
    </location>
</feature>
<comment type="caution">
    <text evidence="2">The sequence shown here is derived from an EMBL/GenBank/DDBJ whole genome shotgun (WGS) entry which is preliminary data.</text>
</comment>
<dbReference type="AlphaFoldDB" id="A0A0F8YXX4"/>
<keyword evidence="1" id="KW-0812">Transmembrane</keyword>
<evidence type="ECO:0000256" key="1">
    <source>
        <dbReference type="SAM" id="Phobius"/>
    </source>
</evidence>
<keyword evidence="1" id="KW-1133">Transmembrane helix</keyword>
<protein>
    <submittedName>
        <fullName evidence="2">Uncharacterized protein</fullName>
    </submittedName>
</protein>
<keyword evidence="1" id="KW-0472">Membrane</keyword>
<dbReference type="EMBL" id="LAZR01050903">
    <property type="protein sequence ID" value="KKK86312.1"/>
    <property type="molecule type" value="Genomic_DNA"/>
</dbReference>
<name>A0A0F8YXX4_9ZZZZ</name>